<accession>A0A849SQP4</accession>
<dbReference type="Proteomes" id="UP000580839">
    <property type="component" value="Unassembled WGS sequence"/>
</dbReference>
<dbReference type="InterPro" id="IPR026444">
    <property type="entry name" value="Secre_tail"/>
</dbReference>
<evidence type="ECO:0000256" key="1">
    <source>
        <dbReference type="SAM" id="SignalP"/>
    </source>
</evidence>
<organism evidence="2 3">
    <name type="scientific">Eiseniibacteriota bacterium</name>
    <dbReference type="NCBI Taxonomy" id="2212470"/>
    <lineage>
        <taxon>Bacteria</taxon>
        <taxon>Candidatus Eiseniibacteriota</taxon>
    </lineage>
</organism>
<dbReference type="InterPro" id="IPR013783">
    <property type="entry name" value="Ig-like_fold"/>
</dbReference>
<feature type="signal peptide" evidence="1">
    <location>
        <begin position="1"/>
        <end position="27"/>
    </location>
</feature>
<evidence type="ECO:0000313" key="3">
    <source>
        <dbReference type="Proteomes" id="UP000580839"/>
    </source>
</evidence>
<dbReference type="AlphaFoldDB" id="A0A849SQP4"/>
<protein>
    <submittedName>
        <fullName evidence="2">T9SS type A sorting domain-containing protein</fullName>
    </submittedName>
</protein>
<feature type="chain" id="PRO_5032399827" evidence="1">
    <location>
        <begin position="28"/>
        <end position="674"/>
    </location>
</feature>
<dbReference type="NCBIfam" id="TIGR04183">
    <property type="entry name" value="Por_Secre_tail"/>
    <property type="match status" value="1"/>
</dbReference>
<proteinExistence type="predicted"/>
<keyword evidence="1" id="KW-0732">Signal</keyword>
<sequence>MTGLTRLALTAATALVLVGMAAPPAAAQWLPGGVDLCGGLCRGGNQLIAGDGQGGVFVCWEDRRNSSSADVYAQYVTAEGQVAWPLGGIPVAAEIRSQVPTAIEPDGLGGVYIAWFDDRQLILPGGGTSRDIYVQHLLPNGSIAPGWAVNGLPASRAPDEQEGATLATDGNGGVYVLWRDWRDRLAPNAADVYAQHFRYDGTLAPGWPADGLSLTSAPGVQSVTGFRWALPDGEGGLLAPFFDGSSPNPNKDMFATRVRPDGTFAPGWVHGGQLVLENRAGRSVAVDGAGGFLILGATVRDFFDREIYVRRFLFDGTPAAGWPPGGVAMFPVALGTARQFVQGDGGGGALVAWQGSQPGRPYGVFATRRLGDGTLAPSWTPNGTLLSEPGARANQFAAGLAGDGAGGAYVLWESESWDNSINTARIHHFLADGSLAPGWPEFGRVVAPGSPTSQFDSHLTPDGVGGAVVVWEERASSLGRSGFFAQRIYADSPTPALLSLAQAEATSERVRLVWQGVGAGALDAVVERSTEAIPWEAIGHAVRENADELSYEDRAMTPGARYAYRLRYTDARGEQVTAAAWVDVPARLELALAGFRPNPSLAIPVVAFTLPVADAARLEVFDVAGRRVVMREVGALGPGRHTLRLDDARLSAGVYVVRLVTASRTLLTRGVVAH</sequence>
<evidence type="ECO:0000313" key="2">
    <source>
        <dbReference type="EMBL" id="NOT33720.1"/>
    </source>
</evidence>
<dbReference type="EMBL" id="JABFRW010000069">
    <property type="protein sequence ID" value="NOT33720.1"/>
    <property type="molecule type" value="Genomic_DNA"/>
</dbReference>
<comment type="caution">
    <text evidence="2">The sequence shown here is derived from an EMBL/GenBank/DDBJ whole genome shotgun (WGS) entry which is preliminary data.</text>
</comment>
<name>A0A849SQP4_UNCEI</name>
<dbReference type="Gene3D" id="2.60.40.10">
    <property type="entry name" value="Immunoglobulins"/>
    <property type="match status" value="1"/>
</dbReference>
<reference evidence="2 3" key="1">
    <citation type="submission" date="2020-04" db="EMBL/GenBank/DDBJ databases">
        <title>Metagenomic profiling of ammonia- and methane-oxidizing microorganisms in a Dutch drinking water treatment plant.</title>
        <authorList>
            <person name="Poghosyan L."/>
            <person name="Leucker S."/>
        </authorList>
    </citation>
    <scope>NUCLEOTIDE SEQUENCE [LARGE SCALE GENOMIC DNA]</scope>
    <source>
        <strain evidence="2">S-RSF-IL-03</strain>
    </source>
</reference>
<gene>
    <name evidence="2" type="ORF">HOP12_06055</name>
</gene>